<keyword evidence="1" id="KW-1133">Transmembrane helix</keyword>
<evidence type="ECO:0000313" key="2">
    <source>
        <dbReference type="EMBL" id="MCF4122718.1"/>
    </source>
</evidence>
<proteinExistence type="predicted"/>
<dbReference type="Proteomes" id="UP001165405">
    <property type="component" value="Unassembled WGS sequence"/>
</dbReference>
<dbReference type="Pfam" id="PF22564">
    <property type="entry name" value="HAAS"/>
    <property type="match status" value="1"/>
</dbReference>
<feature type="transmembrane region" description="Helical" evidence="1">
    <location>
        <begin position="151"/>
        <end position="172"/>
    </location>
</feature>
<feature type="transmembrane region" description="Helical" evidence="1">
    <location>
        <begin position="89"/>
        <end position="108"/>
    </location>
</feature>
<comment type="caution">
    <text evidence="2">The sequence shown here is derived from an EMBL/GenBank/DDBJ whole genome shotgun (WGS) entry which is preliminary data.</text>
</comment>
<evidence type="ECO:0008006" key="4">
    <source>
        <dbReference type="Google" id="ProtNLM"/>
    </source>
</evidence>
<organism evidence="2 3">
    <name type="scientific">Antribacter soli</name>
    <dbReference type="NCBI Taxonomy" id="2910976"/>
    <lineage>
        <taxon>Bacteria</taxon>
        <taxon>Bacillati</taxon>
        <taxon>Actinomycetota</taxon>
        <taxon>Actinomycetes</taxon>
        <taxon>Micrococcales</taxon>
        <taxon>Promicromonosporaceae</taxon>
        <taxon>Antribacter</taxon>
    </lineage>
</organism>
<keyword evidence="1" id="KW-0472">Membrane</keyword>
<evidence type="ECO:0000256" key="1">
    <source>
        <dbReference type="SAM" id="Phobius"/>
    </source>
</evidence>
<dbReference type="AlphaFoldDB" id="A0AA41QFW2"/>
<keyword evidence="1" id="KW-0812">Transmembrane</keyword>
<gene>
    <name evidence="2" type="ORF">L1785_17195</name>
</gene>
<protein>
    <recommendedName>
        <fullName evidence="4">DUF1700 domain-containing protein</fullName>
    </recommendedName>
</protein>
<dbReference type="EMBL" id="JAKGSG010000046">
    <property type="protein sequence ID" value="MCF4122718.1"/>
    <property type="molecule type" value="Genomic_DNA"/>
</dbReference>
<sequence length="177" mass="18999">MSMSASSAPHTSLADRIRLEWYLLRLESALQDYPGRRRKQILAELRGEVMATARDTGMAAALADLGRPARLAARYLSELPEPRPRWNDGAVLAALVAFGFPVYCWFAYGIGASEALDAVGGGKADISSVFGVDVRVVSTAGGGSISFAPHWGWYVGCLVVGVVAFLLGARAWRALRD</sequence>
<reference evidence="2" key="1">
    <citation type="submission" date="2022-01" db="EMBL/GenBank/DDBJ databases">
        <title>Antribacter sp. nov., isolated from Guizhou of China.</title>
        <authorList>
            <person name="Chengliang C."/>
            <person name="Ya Z."/>
        </authorList>
    </citation>
    <scope>NUCLEOTIDE SEQUENCE</scope>
    <source>
        <strain evidence="2">KLBMP 9083</strain>
    </source>
</reference>
<evidence type="ECO:0000313" key="3">
    <source>
        <dbReference type="Proteomes" id="UP001165405"/>
    </source>
</evidence>
<accession>A0AA41QFW2</accession>
<name>A0AA41QFW2_9MICO</name>
<keyword evidence="3" id="KW-1185">Reference proteome</keyword>